<sequence>MKRDPQINIRLPQELKDKVHALAEYNKRSVNAEIVKAIEIALLRHESEQRTKDTYGQYTADVVITDPNRLLYTIQKTRESGEKIDESVLENMVKAIVTSAKALEAAFSEIKNEKKNSRFSKKTLIISWHRNHIKNKWL</sequence>
<keyword evidence="2" id="KW-0238">DNA-binding</keyword>
<protein>
    <submittedName>
        <fullName evidence="2">Arc family DNA-binding protein</fullName>
    </submittedName>
</protein>
<organism evidence="2 3">
    <name type="scientific">Pectobacterium parvum</name>
    <dbReference type="NCBI Taxonomy" id="2778550"/>
    <lineage>
        <taxon>Bacteria</taxon>
        <taxon>Pseudomonadati</taxon>
        <taxon>Pseudomonadota</taxon>
        <taxon>Gammaproteobacteria</taxon>
        <taxon>Enterobacterales</taxon>
        <taxon>Pectobacteriaceae</taxon>
        <taxon>Pectobacterium</taxon>
    </lineage>
</organism>
<dbReference type="InterPro" id="IPR005569">
    <property type="entry name" value="Arc_DNA-bd_dom"/>
</dbReference>
<accession>A0AAP9LE39</accession>
<dbReference type="GO" id="GO:0043565">
    <property type="term" value="F:sequence-specific DNA binding"/>
    <property type="evidence" value="ECO:0007669"/>
    <property type="project" value="UniProtKB-ARBA"/>
</dbReference>
<dbReference type="EMBL" id="CP046377">
    <property type="protein sequence ID" value="QHQ25830.1"/>
    <property type="molecule type" value="Genomic_DNA"/>
</dbReference>
<dbReference type="RefSeq" id="WP_161547001.1">
    <property type="nucleotide sequence ID" value="NZ_CP046377.1"/>
</dbReference>
<dbReference type="Pfam" id="PF03869">
    <property type="entry name" value="Arc"/>
    <property type="match status" value="1"/>
</dbReference>
<dbReference type="SUPFAM" id="SSF47598">
    <property type="entry name" value="Ribbon-helix-helix"/>
    <property type="match status" value="1"/>
</dbReference>
<evidence type="ECO:0000313" key="3">
    <source>
        <dbReference type="Proteomes" id="UP000464054"/>
    </source>
</evidence>
<proteinExistence type="predicted"/>
<gene>
    <name evidence="2" type="ORF">GMX10_18680</name>
</gene>
<evidence type="ECO:0000259" key="1">
    <source>
        <dbReference type="Pfam" id="PF03869"/>
    </source>
</evidence>
<name>A0AAP9LE39_9GAMM</name>
<dbReference type="AlphaFoldDB" id="A0AAP9LE39"/>
<reference evidence="3" key="1">
    <citation type="submission" date="2019-11" db="EMBL/GenBank/DDBJ databases">
        <authorList>
            <person name="Jee S."/>
        </authorList>
    </citation>
    <scope>NUCLEOTIDE SEQUENCE [LARGE SCALE GENOMIC DNA]</scope>
    <source>
        <strain evidence="3">PZ1</strain>
    </source>
</reference>
<evidence type="ECO:0000313" key="2">
    <source>
        <dbReference type="EMBL" id="QHQ25830.1"/>
    </source>
</evidence>
<dbReference type="Gene3D" id="1.10.1220.10">
    <property type="entry name" value="Met repressor-like"/>
    <property type="match status" value="1"/>
</dbReference>
<feature type="domain" description="Arc-like DNA binding" evidence="1">
    <location>
        <begin position="1"/>
        <end position="44"/>
    </location>
</feature>
<dbReference type="InterPro" id="IPR013321">
    <property type="entry name" value="Arc_rbn_hlx_hlx"/>
</dbReference>
<dbReference type="Proteomes" id="UP000464054">
    <property type="component" value="Chromosome"/>
</dbReference>
<dbReference type="InterPro" id="IPR010985">
    <property type="entry name" value="Ribbon_hlx_hlx"/>
</dbReference>
<dbReference type="GO" id="GO:0006355">
    <property type="term" value="P:regulation of DNA-templated transcription"/>
    <property type="evidence" value="ECO:0007669"/>
    <property type="project" value="InterPro"/>
</dbReference>